<dbReference type="RefSeq" id="WP_092869508.1">
    <property type="nucleotide sequence ID" value="NZ_FPCH01000005.1"/>
</dbReference>
<feature type="transmembrane region" description="Helical" evidence="1">
    <location>
        <begin position="6"/>
        <end position="30"/>
    </location>
</feature>
<keyword evidence="1" id="KW-0472">Membrane</keyword>
<feature type="transmembrane region" description="Helical" evidence="1">
    <location>
        <begin position="107"/>
        <end position="129"/>
    </location>
</feature>
<protein>
    <submittedName>
        <fullName evidence="2">Predicted membrane protein</fullName>
    </submittedName>
</protein>
<evidence type="ECO:0000313" key="3">
    <source>
        <dbReference type="Proteomes" id="UP000199423"/>
    </source>
</evidence>
<feature type="transmembrane region" description="Helical" evidence="1">
    <location>
        <begin position="241"/>
        <end position="262"/>
    </location>
</feature>
<evidence type="ECO:0000313" key="2">
    <source>
        <dbReference type="EMBL" id="SFV38962.1"/>
    </source>
</evidence>
<dbReference type="InterPro" id="IPR018710">
    <property type="entry name" value="DUF2232"/>
</dbReference>
<feature type="transmembrane region" description="Helical" evidence="1">
    <location>
        <begin position="177"/>
        <end position="195"/>
    </location>
</feature>
<keyword evidence="1" id="KW-0812">Transmembrane</keyword>
<sequence>MQSKAFILALAAGLISAVVFASATTGAFLLRIILFLLTPLPIYLTGLGLGPAAAGIAAITATAIVLLIANPLAALVYAISTAAPAVVCTRLALLSREEGDERQWYPIGRVVVAAAIFSAVFAMLALMLMGGDLETLTKLLRTVVESFVKTELAQVPGAPAIGPSEIDSITRSTLSSLPWALGLLSMGTILLNLWLAGRITLASGRLQRPWPDLAEFAMPASAVFVLLIAIALSFVDGIAGLFAGAVAAPFTFAFALVGLAVVHSLTRGSPWRTFILTALYTGLVFLPYIGLLLAVTGLAETVFHYRTAGRPPETPST</sequence>
<keyword evidence="3" id="KW-1185">Reference proteome</keyword>
<keyword evidence="1" id="KW-1133">Transmembrane helix</keyword>
<dbReference type="Proteomes" id="UP000199423">
    <property type="component" value="Unassembled WGS sequence"/>
</dbReference>
<proteinExistence type="predicted"/>
<dbReference type="Pfam" id="PF09991">
    <property type="entry name" value="DUF2232"/>
    <property type="match status" value="1"/>
</dbReference>
<dbReference type="AlphaFoldDB" id="A0A1I7NWD0"/>
<feature type="transmembrane region" description="Helical" evidence="1">
    <location>
        <begin position="42"/>
        <end position="68"/>
    </location>
</feature>
<organism evidence="2 3">
    <name type="scientific">Hyphomicrobium facile</name>
    <dbReference type="NCBI Taxonomy" id="51670"/>
    <lineage>
        <taxon>Bacteria</taxon>
        <taxon>Pseudomonadati</taxon>
        <taxon>Pseudomonadota</taxon>
        <taxon>Alphaproteobacteria</taxon>
        <taxon>Hyphomicrobiales</taxon>
        <taxon>Hyphomicrobiaceae</taxon>
        <taxon>Hyphomicrobium</taxon>
    </lineage>
</organism>
<dbReference type="OrthoDB" id="7335270at2"/>
<reference evidence="3" key="1">
    <citation type="submission" date="2016-10" db="EMBL/GenBank/DDBJ databases">
        <authorList>
            <person name="Varghese N."/>
            <person name="Submissions S."/>
        </authorList>
    </citation>
    <scope>NUCLEOTIDE SEQUENCE [LARGE SCALE GENOMIC DNA]</scope>
    <source>
        <strain evidence="3">DSM 1565</strain>
    </source>
</reference>
<name>A0A1I7NWD0_9HYPH</name>
<dbReference type="STRING" id="51670.SAMN04488557_3985"/>
<gene>
    <name evidence="2" type="ORF">SAMN04488557_3985</name>
</gene>
<feature type="transmembrane region" description="Helical" evidence="1">
    <location>
        <begin position="216"/>
        <end position="235"/>
    </location>
</feature>
<feature type="transmembrane region" description="Helical" evidence="1">
    <location>
        <begin position="274"/>
        <end position="295"/>
    </location>
</feature>
<dbReference type="EMBL" id="FPCH01000005">
    <property type="protein sequence ID" value="SFV38962.1"/>
    <property type="molecule type" value="Genomic_DNA"/>
</dbReference>
<feature type="transmembrane region" description="Helical" evidence="1">
    <location>
        <begin position="74"/>
        <end position="95"/>
    </location>
</feature>
<accession>A0A1I7NWD0</accession>
<evidence type="ECO:0000256" key="1">
    <source>
        <dbReference type="SAM" id="Phobius"/>
    </source>
</evidence>